<reference evidence="2 3" key="1">
    <citation type="submission" date="2019-12" db="EMBL/GenBank/DDBJ databases">
        <authorList>
            <person name="Alioto T."/>
            <person name="Alioto T."/>
            <person name="Gomez Garrido J."/>
        </authorList>
    </citation>
    <scope>NUCLEOTIDE SEQUENCE [LARGE SCALE GENOMIC DNA]</scope>
</reference>
<dbReference type="Proteomes" id="UP000594638">
    <property type="component" value="Unassembled WGS sequence"/>
</dbReference>
<accession>A0A8S0SX52</accession>
<dbReference type="EMBL" id="CACTIH010005546">
    <property type="protein sequence ID" value="CAA2997221.1"/>
    <property type="molecule type" value="Genomic_DNA"/>
</dbReference>
<comment type="caution">
    <text evidence="2">The sequence shown here is derived from an EMBL/GenBank/DDBJ whole genome shotgun (WGS) entry which is preliminary data.</text>
</comment>
<keyword evidence="3" id="KW-1185">Reference proteome</keyword>
<organism evidence="2 3">
    <name type="scientific">Olea europaea subsp. europaea</name>
    <dbReference type="NCBI Taxonomy" id="158383"/>
    <lineage>
        <taxon>Eukaryota</taxon>
        <taxon>Viridiplantae</taxon>
        <taxon>Streptophyta</taxon>
        <taxon>Embryophyta</taxon>
        <taxon>Tracheophyta</taxon>
        <taxon>Spermatophyta</taxon>
        <taxon>Magnoliopsida</taxon>
        <taxon>eudicotyledons</taxon>
        <taxon>Gunneridae</taxon>
        <taxon>Pentapetalae</taxon>
        <taxon>asterids</taxon>
        <taxon>lamiids</taxon>
        <taxon>Lamiales</taxon>
        <taxon>Oleaceae</taxon>
        <taxon>Oleeae</taxon>
        <taxon>Olea</taxon>
    </lineage>
</organism>
<dbReference type="AlphaFoldDB" id="A0A8S0SX52"/>
<name>A0A8S0SX52_OLEEU</name>
<dbReference type="Gramene" id="OE9A091262T1">
    <property type="protein sequence ID" value="OE9A091262C1"/>
    <property type="gene ID" value="OE9A091262"/>
</dbReference>
<keyword evidence="1" id="KW-0732">Signal</keyword>
<feature type="signal peptide" evidence="1">
    <location>
        <begin position="1"/>
        <end position="18"/>
    </location>
</feature>
<evidence type="ECO:0000313" key="2">
    <source>
        <dbReference type="EMBL" id="CAA2997221.1"/>
    </source>
</evidence>
<sequence length="96" mass="10555">MWQLKVLIFTFNGQFAHGLDVDCEVIEEIIGGGGGGGEEESTSEIEMVEERVKSKVALPKLYSLQLKMGKDLECFPLETIKSPSLHGINGKFEIAL</sequence>
<gene>
    <name evidence="2" type="ORF">OLEA9_A091262</name>
</gene>
<evidence type="ECO:0000313" key="3">
    <source>
        <dbReference type="Proteomes" id="UP000594638"/>
    </source>
</evidence>
<evidence type="ECO:0000256" key="1">
    <source>
        <dbReference type="SAM" id="SignalP"/>
    </source>
</evidence>
<proteinExistence type="predicted"/>
<feature type="chain" id="PRO_5035909578" evidence="1">
    <location>
        <begin position="19"/>
        <end position="96"/>
    </location>
</feature>
<protein>
    <submittedName>
        <fullName evidence="2">Uncharacterized protein</fullName>
    </submittedName>
</protein>